<dbReference type="InterPro" id="IPR011074">
    <property type="entry name" value="CRAL/TRIO_N_dom"/>
</dbReference>
<dbReference type="STRING" id="857967.G0QZI1"/>
<organism evidence="3 4">
    <name type="scientific">Ichthyophthirius multifiliis</name>
    <name type="common">White spot disease agent</name>
    <name type="synonym">Ich</name>
    <dbReference type="NCBI Taxonomy" id="5932"/>
    <lineage>
        <taxon>Eukaryota</taxon>
        <taxon>Sar</taxon>
        <taxon>Alveolata</taxon>
        <taxon>Ciliophora</taxon>
        <taxon>Intramacronucleata</taxon>
        <taxon>Oligohymenophorea</taxon>
        <taxon>Hymenostomatida</taxon>
        <taxon>Ophryoglenina</taxon>
        <taxon>Ichthyophthirius</taxon>
    </lineage>
</organism>
<keyword evidence="1" id="KW-1133">Transmembrane helix</keyword>
<dbReference type="SUPFAM" id="SSF46938">
    <property type="entry name" value="CRAL/TRIO N-terminal domain"/>
    <property type="match status" value="1"/>
</dbReference>
<dbReference type="EMBL" id="GL984151">
    <property type="protein sequence ID" value="EGR29370.1"/>
    <property type="molecule type" value="Genomic_DNA"/>
</dbReference>
<dbReference type="SUPFAM" id="SSF52087">
    <property type="entry name" value="CRAL/TRIO domain"/>
    <property type="match status" value="1"/>
</dbReference>
<evidence type="ECO:0000313" key="3">
    <source>
        <dbReference type="EMBL" id="EGR29370.1"/>
    </source>
</evidence>
<dbReference type="OrthoDB" id="75724at2759"/>
<feature type="transmembrane region" description="Helical" evidence="1">
    <location>
        <begin position="160"/>
        <end position="178"/>
    </location>
</feature>
<dbReference type="PRINTS" id="PR00180">
    <property type="entry name" value="CRETINALDHBP"/>
</dbReference>
<gene>
    <name evidence="3" type="ORF">IMG5_156970</name>
</gene>
<feature type="transmembrane region" description="Helical" evidence="1">
    <location>
        <begin position="184"/>
        <end position="208"/>
    </location>
</feature>
<dbReference type="InterPro" id="IPR036273">
    <property type="entry name" value="CRAL/TRIO_N_dom_sf"/>
</dbReference>
<evidence type="ECO:0000313" key="4">
    <source>
        <dbReference type="Proteomes" id="UP000008983"/>
    </source>
</evidence>
<evidence type="ECO:0000259" key="2">
    <source>
        <dbReference type="PROSITE" id="PS50191"/>
    </source>
</evidence>
<dbReference type="Proteomes" id="UP000008983">
    <property type="component" value="Unassembled WGS sequence"/>
</dbReference>
<dbReference type="PROSITE" id="PS50191">
    <property type="entry name" value="CRAL_TRIO"/>
    <property type="match status" value="1"/>
</dbReference>
<dbReference type="Pfam" id="PF00650">
    <property type="entry name" value="CRAL_TRIO"/>
    <property type="match status" value="1"/>
</dbReference>
<keyword evidence="1" id="KW-0812">Transmembrane</keyword>
<proteinExistence type="predicted"/>
<dbReference type="InterPro" id="IPR001251">
    <property type="entry name" value="CRAL-TRIO_dom"/>
</dbReference>
<feature type="domain" description="CRAL-TRIO" evidence="2">
    <location>
        <begin position="139"/>
        <end position="270"/>
    </location>
</feature>
<dbReference type="RefSeq" id="XP_004030606.1">
    <property type="nucleotide sequence ID" value="XM_004030558.1"/>
</dbReference>
<dbReference type="GeneID" id="14905469"/>
<dbReference type="InterPro" id="IPR036865">
    <property type="entry name" value="CRAL-TRIO_dom_sf"/>
</dbReference>
<dbReference type="PANTHER" id="PTHR46818:SF1">
    <property type="entry name" value="CHROMOSOME UNDETERMINED SCAFFOLD_125, WHOLE GENOME SHOTGUN SEQUENCE"/>
    <property type="match status" value="1"/>
</dbReference>
<dbReference type="PANTHER" id="PTHR46818">
    <property type="entry name" value="DOMAIN-CONTAINING PROTEIN, PUTATIVE-RELATED"/>
    <property type="match status" value="1"/>
</dbReference>
<dbReference type="InParanoid" id="G0QZI1"/>
<evidence type="ECO:0000256" key="1">
    <source>
        <dbReference type="SAM" id="Phobius"/>
    </source>
</evidence>
<dbReference type="Gene3D" id="1.10.8.20">
    <property type="entry name" value="N-terminal domain of phosphatidylinositol transfer protein sec14p"/>
    <property type="match status" value="1"/>
</dbReference>
<accession>G0QZI1</accession>
<dbReference type="SMART" id="SM01100">
    <property type="entry name" value="CRAL_TRIO_N"/>
    <property type="match status" value="1"/>
</dbReference>
<dbReference type="Gene3D" id="3.40.525.10">
    <property type="entry name" value="CRAL-TRIO lipid binding domain"/>
    <property type="match status" value="1"/>
</dbReference>
<keyword evidence="4" id="KW-1185">Reference proteome</keyword>
<dbReference type="AlphaFoldDB" id="G0QZI1"/>
<dbReference type="eggNOG" id="KOG1471">
    <property type="taxonomic scope" value="Eukaryota"/>
</dbReference>
<name>G0QZI1_ICHMU</name>
<protein>
    <recommendedName>
        <fullName evidence="2">CRAL-TRIO domain-containing protein</fullName>
    </recommendedName>
</protein>
<reference evidence="3 4" key="1">
    <citation type="submission" date="2011-07" db="EMBL/GenBank/DDBJ databases">
        <authorList>
            <person name="Coyne R."/>
            <person name="Brami D."/>
            <person name="Johnson J."/>
            <person name="Hostetler J."/>
            <person name="Hannick L."/>
            <person name="Clark T."/>
            <person name="Cassidy-Hanley D."/>
            <person name="Inman J."/>
        </authorList>
    </citation>
    <scope>NUCLEOTIDE SEQUENCE [LARGE SCALE GENOMIC DNA]</scope>
    <source>
        <strain evidence="3 4">G5</strain>
    </source>
</reference>
<dbReference type="OMA" id="ICSRMPQ"/>
<dbReference type="CDD" id="cd00170">
    <property type="entry name" value="SEC14"/>
    <property type="match status" value="1"/>
</dbReference>
<keyword evidence="1" id="KW-0472">Membrane</keyword>
<sequence>MIKIKNKIENEIKFGEKNKAIRKIFEGQIQFDDYQNQQLEFLKQHIKDEKYQLIYQQKIKVKYQNYNIIKSWNNNILLRFLYANQFKIEKTFKTIKQHQEWRQQTLPVQFNDNIKDFLVIQFYQNNNKKQKNIKFKQSFLYIQKLNIIIKQKIKKEIQNLLLHSITYFFEYILKYIMLPGQIENWVVLLDLNSIGISSLPISALKTIIRYLSINYRSRMFATYVINTPSSIFIPWNIIKGFLDENIIKKIKIFKRQLRQIIIQTYKFGIN</sequence>